<accession>A0A7K3VX26</accession>
<dbReference type="Proteomes" id="UP000470246">
    <property type="component" value="Unassembled WGS sequence"/>
</dbReference>
<evidence type="ECO:0000313" key="4">
    <source>
        <dbReference type="Proteomes" id="UP000470246"/>
    </source>
</evidence>
<organism evidence="3 4">
    <name type="scientific">Geodermatophilus sabuli</name>
    <dbReference type="NCBI Taxonomy" id="1564158"/>
    <lineage>
        <taxon>Bacteria</taxon>
        <taxon>Bacillati</taxon>
        <taxon>Actinomycetota</taxon>
        <taxon>Actinomycetes</taxon>
        <taxon>Geodermatophilales</taxon>
        <taxon>Geodermatophilaceae</taxon>
        <taxon>Geodermatophilus</taxon>
    </lineage>
</organism>
<comment type="similarity">
    <text evidence="1">Belongs to the SMP-30/CGR1 family.</text>
</comment>
<protein>
    <submittedName>
        <fullName evidence="3">Gluconolaconase</fullName>
    </submittedName>
</protein>
<evidence type="ECO:0000256" key="1">
    <source>
        <dbReference type="ARBA" id="ARBA00008853"/>
    </source>
</evidence>
<dbReference type="InterPro" id="IPR051262">
    <property type="entry name" value="SMP-30/CGR1_Lactonase"/>
</dbReference>
<dbReference type="InterPro" id="IPR011042">
    <property type="entry name" value="6-blade_b-propeller_TolB-like"/>
</dbReference>
<dbReference type="Gene3D" id="2.120.10.30">
    <property type="entry name" value="TolB, C-terminal domain"/>
    <property type="match status" value="2"/>
</dbReference>
<dbReference type="RefSeq" id="WP_163479676.1">
    <property type="nucleotide sequence ID" value="NZ_JAAGWF010000002.1"/>
</dbReference>
<dbReference type="PANTHER" id="PTHR47572">
    <property type="entry name" value="LIPOPROTEIN-RELATED"/>
    <property type="match status" value="1"/>
</dbReference>
<evidence type="ECO:0000256" key="2">
    <source>
        <dbReference type="SAM" id="SignalP"/>
    </source>
</evidence>
<sequence>MRRPFLPAAVLSLGVAALLGAPPAAAHEGVGQRPATYRLDGDQYVSKFEGIGVDPAERTFYVSETTGGEIHRGDVRTGETEVWLDEGADGRTTARGITTDHRGRVYVAGGPNGIDADRPDLWVYAPDGRLLAALDLGVPDAFLNDVTIGPDGAAYVTNSNAPQVFRVAREHGQWMARVWVDATGTIPTQTGFNLGGIVVSPDRRALVVAQGNVGRLWRFDLRSGAVTPIDTGDVDLTDADGLVLRGSTLTVVRNFSRVLTTLELGRHADSARLLQETPTDPARVFTTAKEARGRLLLVDSRFEEPTPTAPFEVVALPLRP</sequence>
<proteinExistence type="inferred from homology"/>
<dbReference type="PANTHER" id="PTHR47572:SF4">
    <property type="entry name" value="LACTONASE DRP35"/>
    <property type="match status" value="1"/>
</dbReference>
<evidence type="ECO:0000313" key="3">
    <source>
        <dbReference type="EMBL" id="NEK56494.1"/>
    </source>
</evidence>
<comment type="caution">
    <text evidence="3">The sequence shown here is derived from an EMBL/GenBank/DDBJ whole genome shotgun (WGS) entry which is preliminary data.</text>
</comment>
<dbReference type="AlphaFoldDB" id="A0A7K3VX26"/>
<feature type="signal peptide" evidence="2">
    <location>
        <begin position="1"/>
        <end position="26"/>
    </location>
</feature>
<reference evidence="3 4" key="1">
    <citation type="submission" date="2020-02" db="EMBL/GenBank/DDBJ databases">
        <title>Geodermatophilus sabuli CPCC 205279 I12A-02694.</title>
        <authorList>
            <person name="Jiang Z."/>
        </authorList>
    </citation>
    <scope>NUCLEOTIDE SEQUENCE [LARGE SCALE GENOMIC DNA]</scope>
    <source>
        <strain evidence="3 4">I12A-02694</strain>
    </source>
</reference>
<name>A0A7K3VX26_9ACTN</name>
<keyword evidence="4" id="KW-1185">Reference proteome</keyword>
<feature type="chain" id="PRO_5029712554" evidence="2">
    <location>
        <begin position="27"/>
        <end position="320"/>
    </location>
</feature>
<gene>
    <name evidence="3" type="ORF">GCU56_01210</name>
</gene>
<dbReference type="EMBL" id="JAAGWF010000002">
    <property type="protein sequence ID" value="NEK56494.1"/>
    <property type="molecule type" value="Genomic_DNA"/>
</dbReference>
<dbReference type="SUPFAM" id="SSF101898">
    <property type="entry name" value="NHL repeat"/>
    <property type="match status" value="1"/>
</dbReference>
<keyword evidence="2" id="KW-0732">Signal</keyword>